<name>A0A4U0YNY2_9GAMM</name>
<dbReference type="PANTHER" id="PTHR46696">
    <property type="entry name" value="P450, PUTATIVE (EUROFUNG)-RELATED"/>
    <property type="match status" value="1"/>
</dbReference>
<keyword evidence="4 7" id="KW-0560">Oxidoreductase</keyword>
<dbReference type="GO" id="GO:0005506">
    <property type="term" value="F:iron ion binding"/>
    <property type="evidence" value="ECO:0007669"/>
    <property type="project" value="InterPro"/>
</dbReference>
<accession>A0A4U0YNY2</accession>
<dbReference type="InterPro" id="IPR002397">
    <property type="entry name" value="Cyt_P450_B"/>
</dbReference>
<evidence type="ECO:0000256" key="3">
    <source>
        <dbReference type="ARBA" id="ARBA00022723"/>
    </source>
</evidence>
<keyword evidence="6 7" id="KW-0503">Monooxygenase</keyword>
<evidence type="ECO:0000256" key="4">
    <source>
        <dbReference type="ARBA" id="ARBA00023002"/>
    </source>
</evidence>
<dbReference type="Proteomes" id="UP000305198">
    <property type="component" value="Unassembled WGS sequence"/>
</dbReference>
<evidence type="ECO:0000256" key="2">
    <source>
        <dbReference type="ARBA" id="ARBA00022617"/>
    </source>
</evidence>
<dbReference type="EMBL" id="SWAV01000001">
    <property type="protein sequence ID" value="TKA93098.1"/>
    <property type="molecule type" value="Genomic_DNA"/>
</dbReference>
<dbReference type="Pfam" id="PF00067">
    <property type="entry name" value="p450"/>
    <property type="match status" value="1"/>
</dbReference>
<keyword evidence="2 7" id="KW-0349">Heme</keyword>
<keyword evidence="3 7" id="KW-0479">Metal-binding</keyword>
<evidence type="ECO:0000256" key="1">
    <source>
        <dbReference type="ARBA" id="ARBA00010617"/>
    </source>
</evidence>
<dbReference type="InterPro" id="IPR001128">
    <property type="entry name" value="Cyt_P450"/>
</dbReference>
<comment type="caution">
    <text evidence="8">The sequence shown here is derived from an EMBL/GenBank/DDBJ whole genome shotgun (WGS) entry which is preliminary data.</text>
</comment>
<dbReference type="AlphaFoldDB" id="A0A4U0YNY2"/>
<dbReference type="GO" id="GO:0016705">
    <property type="term" value="F:oxidoreductase activity, acting on paired donors, with incorporation or reduction of molecular oxygen"/>
    <property type="evidence" value="ECO:0007669"/>
    <property type="project" value="InterPro"/>
</dbReference>
<dbReference type="FunFam" id="1.10.630.10:FF:000018">
    <property type="entry name" value="Cytochrome P450 monooxygenase"/>
    <property type="match status" value="1"/>
</dbReference>
<evidence type="ECO:0000256" key="6">
    <source>
        <dbReference type="ARBA" id="ARBA00023033"/>
    </source>
</evidence>
<comment type="similarity">
    <text evidence="1 7">Belongs to the cytochrome P450 family.</text>
</comment>
<dbReference type="GO" id="GO:0020037">
    <property type="term" value="F:heme binding"/>
    <property type="evidence" value="ECO:0007669"/>
    <property type="project" value="InterPro"/>
</dbReference>
<dbReference type="GO" id="GO:0004497">
    <property type="term" value="F:monooxygenase activity"/>
    <property type="evidence" value="ECO:0007669"/>
    <property type="project" value="UniProtKB-KW"/>
</dbReference>
<evidence type="ECO:0000313" key="9">
    <source>
        <dbReference type="Proteomes" id="UP000305198"/>
    </source>
</evidence>
<dbReference type="PRINTS" id="PR00359">
    <property type="entry name" value="BP450"/>
</dbReference>
<dbReference type="InterPro" id="IPR017972">
    <property type="entry name" value="Cyt_P450_CS"/>
</dbReference>
<keyword evidence="5 7" id="KW-0408">Iron</keyword>
<dbReference type="SUPFAM" id="SSF48264">
    <property type="entry name" value="Cytochrome P450"/>
    <property type="match status" value="1"/>
</dbReference>
<organism evidence="8 9">
    <name type="scientific">Halopseudomonas bauzanensis</name>
    <dbReference type="NCBI Taxonomy" id="653930"/>
    <lineage>
        <taxon>Bacteria</taxon>
        <taxon>Pseudomonadati</taxon>
        <taxon>Pseudomonadota</taxon>
        <taxon>Gammaproteobacteria</taxon>
        <taxon>Pseudomonadales</taxon>
        <taxon>Pseudomonadaceae</taxon>
        <taxon>Halopseudomonas</taxon>
    </lineage>
</organism>
<dbReference type="PROSITE" id="PS00086">
    <property type="entry name" value="CYTOCHROME_P450"/>
    <property type="match status" value="1"/>
</dbReference>
<gene>
    <name evidence="8" type="ORF">FA869_02640</name>
</gene>
<dbReference type="PANTHER" id="PTHR46696:SF3">
    <property type="entry name" value="PULCHERRIMINIC ACID SYNTHASE"/>
    <property type="match status" value="1"/>
</dbReference>
<sequence length="414" mass="46904">MTLSSTAAATSLPETYDPLNEQVKQNPYPYYAMMRASEPVKYLPHMDTYAVATYEGVDKVLKDHKSFSSQHFWPELLGEYDPVPEVPPMISMDPPNHMHLRKLANKAFMPSKVAALEDRARAIATELVEGLVAKYGNEGEFDWVWEFTALYPVTVICEVLGVPTERRAEFKVWVDDLLGAANRHAYGPERLAEIRKHSDELRQFFEELYDLRKQDPQDDLISTFITAEVNGETMSRLEVLQMATLLLIGGVETTTNLLGCTMVELRRHPDIYARVQADHSLIPPLLEETLRFNPVVQMLFRHTIEDTELCGVKIPKGKAVMPLLGSANRDASKYANADVFDIDRKPEAPMMSFGQGPHFCLGSFLARMEARVALEVVFSRLEKVEPIAEADEVVWLDSYFARGPHTLPVRFKAR</sequence>
<dbReference type="PRINTS" id="PR00385">
    <property type="entry name" value="P450"/>
</dbReference>
<dbReference type="Gene3D" id="1.10.630.10">
    <property type="entry name" value="Cytochrome P450"/>
    <property type="match status" value="1"/>
</dbReference>
<reference evidence="8 9" key="1">
    <citation type="submission" date="2019-04" db="EMBL/GenBank/DDBJ databases">
        <title>Crypto-aerobic microbial life in anoxic (sulfidic) marine sediments.</title>
        <authorList>
            <person name="Bhattacharya S."/>
            <person name="Roy C."/>
            <person name="Mondal N."/>
            <person name="Sarkar J."/>
            <person name="Mandal S."/>
            <person name="Rameez M.J."/>
            <person name="Ghosh W."/>
        </authorList>
    </citation>
    <scope>NUCLEOTIDE SEQUENCE [LARGE SCALE GENOMIC DNA]</scope>
    <source>
        <strain evidence="8 9">SBBB</strain>
    </source>
</reference>
<evidence type="ECO:0000256" key="5">
    <source>
        <dbReference type="ARBA" id="ARBA00023004"/>
    </source>
</evidence>
<dbReference type="InterPro" id="IPR036396">
    <property type="entry name" value="Cyt_P450_sf"/>
</dbReference>
<evidence type="ECO:0000313" key="8">
    <source>
        <dbReference type="EMBL" id="TKA93098.1"/>
    </source>
</evidence>
<evidence type="ECO:0000256" key="7">
    <source>
        <dbReference type="RuleBase" id="RU000461"/>
    </source>
</evidence>
<protein>
    <submittedName>
        <fullName evidence="8">Cytochrome P450</fullName>
    </submittedName>
</protein>
<dbReference type="RefSeq" id="WP_136868708.1">
    <property type="nucleotide sequence ID" value="NZ_SWAV01000001.1"/>
</dbReference>
<proteinExistence type="inferred from homology"/>